<gene>
    <name evidence="1" type="ORF">BpHYR1_011952</name>
</gene>
<evidence type="ECO:0000313" key="1">
    <source>
        <dbReference type="EMBL" id="RNA07496.1"/>
    </source>
</evidence>
<proteinExistence type="predicted"/>
<dbReference type="Proteomes" id="UP000276133">
    <property type="component" value="Unassembled WGS sequence"/>
</dbReference>
<name>A0A3M7Q7W7_BRAPC</name>
<evidence type="ECO:0000313" key="2">
    <source>
        <dbReference type="Proteomes" id="UP000276133"/>
    </source>
</evidence>
<reference evidence="1 2" key="1">
    <citation type="journal article" date="2018" name="Sci. Rep.">
        <title>Genomic signatures of local adaptation to the degree of environmental predictability in rotifers.</title>
        <authorList>
            <person name="Franch-Gras L."/>
            <person name="Hahn C."/>
            <person name="Garcia-Roger E.M."/>
            <person name="Carmona M.J."/>
            <person name="Serra M."/>
            <person name="Gomez A."/>
        </authorList>
    </citation>
    <scope>NUCLEOTIDE SEQUENCE [LARGE SCALE GENOMIC DNA]</scope>
    <source>
        <strain evidence="1">HYR1</strain>
    </source>
</reference>
<sequence>MKICITACHTHQDIFLDFRQPISTRIFVVFTPFFHTHCQCFLSVYVNYINYTFTTDTGFYVTDAKIFTRYSHAQTRFIQKDNWAYSLFDCLAMEEFLNFKFFSHLNGIRLYL</sequence>
<dbReference type="EMBL" id="REGN01007019">
    <property type="protein sequence ID" value="RNA07496.1"/>
    <property type="molecule type" value="Genomic_DNA"/>
</dbReference>
<comment type="caution">
    <text evidence="1">The sequence shown here is derived from an EMBL/GenBank/DDBJ whole genome shotgun (WGS) entry which is preliminary data.</text>
</comment>
<organism evidence="1 2">
    <name type="scientific">Brachionus plicatilis</name>
    <name type="common">Marine rotifer</name>
    <name type="synonym">Brachionus muelleri</name>
    <dbReference type="NCBI Taxonomy" id="10195"/>
    <lineage>
        <taxon>Eukaryota</taxon>
        <taxon>Metazoa</taxon>
        <taxon>Spiralia</taxon>
        <taxon>Gnathifera</taxon>
        <taxon>Rotifera</taxon>
        <taxon>Eurotatoria</taxon>
        <taxon>Monogononta</taxon>
        <taxon>Pseudotrocha</taxon>
        <taxon>Ploima</taxon>
        <taxon>Brachionidae</taxon>
        <taxon>Brachionus</taxon>
    </lineage>
</organism>
<protein>
    <submittedName>
        <fullName evidence="1">Uncharacterized protein</fullName>
    </submittedName>
</protein>
<accession>A0A3M7Q7W7</accession>
<keyword evidence="2" id="KW-1185">Reference proteome</keyword>
<dbReference type="AlphaFoldDB" id="A0A3M7Q7W7"/>